<accession>A0ABY4C120</accession>
<evidence type="ECO:0000313" key="2">
    <source>
        <dbReference type="Proteomes" id="UP000832097"/>
    </source>
</evidence>
<organism evidence="1 2">
    <name type="scientific">Agromyces larvae</name>
    <dbReference type="NCBI Taxonomy" id="2929802"/>
    <lineage>
        <taxon>Bacteria</taxon>
        <taxon>Bacillati</taxon>
        <taxon>Actinomycetota</taxon>
        <taxon>Actinomycetes</taxon>
        <taxon>Micrococcales</taxon>
        <taxon>Microbacteriaceae</taxon>
        <taxon>Agromyces</taxon>
    </lineage>
</organism>
<keyword evidence="2" id="KW-1185">Reference proteome</keyword>
<protein>
    <submittedName>
        <fullName evidence="1">Uncharacterized protein</fullName>
    </submittedName>
</protein>
<dbReference type="EMBL" id="CP094528">
    <property type="protein sequence ID" value="UOE43816.1"/>
    <property type="molecule type" value="Genomic_DNA"/>
</dbReference>
<proteinExistence type="predicted"/>
<sequence>MSRQRNDSVRRTVRATIGTLGAFAVVAAATLALPTIAAWEDRGRTHVPVFSAENPPPPIDDDLPITAGADTELASEDPTEWVWTTTEGAQGPGPKNFCVALGVTTTTDEPSPWELVLHLSEPPWDWTAPFTDGMLTIWFSPPFLLEKDQNFAENGLVYLRAGNASAHWASKTSQYTVRLCANTGTPAWQPPGTDTYEITETTLKVTADNRPEVSLRITGRTWYFIGYTATFNWRDLLDRELDLTNITQEQYDAWLPIVNWYGTASGQTGANYNVTVTPYNEFDTFISDQADVALTVVGNPN</sequence>
<reference evidence="1 2" key="1">
    <citation type="submission" date="2022-03" db="EMBL/GenBank/DDBJ databases">
        <title>Mucilaginibacter sp. isolated from the gut of Protaetia brevitarsis seulensis larvae.</title>
        <authorList>
            <person name="Won M."/>
            <person name="Kim S.-J."/>
            <person name="Kwon S.-W."/>
        </authorList>
    </citation>
    <scope>NUCLEOTIDE SEQUENCE [LARGE SCALE GENOMIC DNA]</scope>
    <source>
        <strain evidence="1 2">CFWR-12</strain>
    </source>
</reference>
<evidence type="ECO:0000313" key="1">
    <source>
        <dbReference type="EMBL" id="UOE43816.1"/>
    </source>
</evidence>
<gene>
    <name evidence="1" type="ORF">MTO99_16855</name>
</gene>
<dbReference type="RefSeq" id="WP_243555059.1">
    <property type="nucleotide sequence ID" value="NZ_CP094528.1"/>
</dbReference>
<dbReference type="Proteomes" id="UP000832097">
    <property type="component" value="Chromosome"/>
</dbReference>
<name>A0ABY4C120_9MICO</name>